<feature type="transmembrane region" description="Helical" evidence="2">
    <location>
        <begin position="792"/>
        <end position="814"/>
    </location>
</feature>
<feature type="compositionally biased region" description="Polar residues" evidence="1">
    <location>
        <begin position="141"/>
        <end position="158"/>
    </location>
</feature>
<feature type="region of interest" description="Disordered" evidence="1">
    <location>
        <begin position="139"/>
        <end position="158"/>
    </location>
</feature>
<dbReference type="AlphaFoldDB" id="A0AA96V5W8"/>
<keyword evidence="2" id="KW-0472">Membrane</keyword>
<organism evidence="3 4">
    <name type="scientific">Methanolapillus ohkumae</name>
    <dbReference type="NCBI Taxonomy" id="3028298"/>
    <lineage>
        <taxon>Archaea</taxon>
        <taxon>Methanobacteriati</taxon>
        <taxon>Methanobacteriota</taxon>
        <taxon>Stenosarchaea group</taxon>
        <taxon>Methanomicrobia</taxon>
        <taxon>Methanosarcinales</taxon>
        <taxon>Methanosarcinaceae</taxon>
        <taxon>Methanolapillus</taxon>
    </lineage>
</organism>
<evidence type="ECO:0000256" key="1">
    <source>
        <dbReference type="SAM" id="MobiDB-lite"/>
    </source>
</evidence>
<keyword evidence="2" id="KW-0812">Transmembrane</keyword>
<keyword evidence="2" id="KW-1133">Transmembrane helix</keyword>
<dbReference type="EMBL" id="CP131061">
    <property type="protein sequence ID" value="WNY27312.1"/>
    <property type="molecule type" value="Genomic_DNA"/>
</dbReference>
<sequence>MKLKYSILFAVAAILLLLAVLPMNASADEIQVGTGAPIYTNDGTYDTSFAKAVANSADGDTIVVLNDITIVDRAYVVNKNITIQGVDPAVRVIRGANFNTTSDTWRGFFNPGMLEVAIHDDKPNKIAKVTLTNITFDDANNPDNATQTNNTPGWSNSSNPNWRKCVYDSVLSAYHPNATIVMGEGSKIINTGGYSAIYLTTGANCILEEGSTIGGDNVVGRALINMNNSALTFNATITNFNNQNKEIIIAATSSIDFYGNISNSKVSHAIYSNGAGAKLNLKEGSKISNNTIASNGAVYIQNTKNSTNPSELGTTIDGEISNNVCKKGNAGGIYIIESVAEITKNGNISNNTVEHNDGGAGGGIYLNSNSILTMAGGIISGNEAKGLFDVNSGSSNYGGGGISILKSSTFIMNGGTISNNKAAVGGGVFVTGRTDDGKIGPRFIFNGGTIKDNIITDTTNASYGKDIAIGTTKANASSESLVGTTGGHSILIGKNAILGDQLIGVSIRNETAPTETLGLHQAVNVSNLQSTMIFGTLNKTQSDTLQSAIIGQHTTYSGAIKNSLWVDSKTSGTSFSFVTIPYLPPLPQDIDKFEYQAVAAPLDVNSVITGTNQFITPTRVSNGLELKIDTTDAEKQGYAVVILAKQKSGPLDLGISHEGQGEFYLTSDPTKPSSVTLKPSPETPSSVTLYAKAAGGWNIKSITLTAGDGTQTQKTVVGDEVTVDYYELASGTNTIHAVFEKPAEPGGGTGNATVRDPQKTEEIRGFEPPTENNSTPVSKTCNPVPIEQKDKWMFANIALLLAAFLLTILLLLLLRKRKKE</sequence>
<dbReference type="SUPFAM" id="SSF51126">
    <property type="entry name" value="Pectin lyase-like"/>
    <property type="match status" value="1"/>
</dbReference>
<reference evidence="3 4" key="1">
    <citation type="submission" date="2023-07" db="EMBL/GenBank/DDBJ databases">
        <title>Closed genome sequence of Methanosarcinaceae archaeon Am2.</title>
        <authorList>
            <person name="Poehlein A."/>
            <person name="Protasov E."/>
            <person name="Platt K."/>
            <person name="Reeh H."/>
            <person name="Daniel R."/>
            <person name="Brune A."/>
        </authorList>
    </citation>
    <scope>NUCLEOTIDE SEQUENCE [LARGE SCALE GENOMIC DNA]</scope>
    <source>
        <strain evidence="3 4">Am2</strain>
    </source>
</reference>
<name>A0AA96V5W8_9EURY</name>
<keyword evidence="4" id="KW-1185">Reference proteome</keyword>
<accession>A0AA96V5W8</accession>
<proteinExistence type="predicted"/>
<dbReference type="InterPro" id="IPR011050">
    <property type="entry name" value="Pectin_lyase_fold/virulence"/>
</dbReference>
<evidence type="ECO:0000313" key="3">
    <source>
        <dbReference type="EMBL" id="WNY27312.1"/>
    </source>
</evidence>
<evidence type="ECO:0000256" key="2">
    <source>
        <dbReference type="SAM" id="Phobius"/>
    </source>
</evidence>
<evidence type="ECO:0000313" key="4">
    <source>
        <dbReference type="Proteomes" id="UP001304970"/>
    </source>
</evidence>
<protein>
    <submittedName>
        <fullName evidence="3">Uncharacterized protein</fullName>
    </submittedName>
</protein>
<dbReference type="SMART" id="SM00710">
    <property type="entry name" value="PbH1"/>
    <property type="match status" value="5"/>
</dbReference>
<dbReference type="InterPro" id="IPR006626">
    <property type="entry name" value="PbH1"/>
</dbReference>
<dbReference type="Proteomes" id="UP001304970">
    <property type="component" value="Chromosome"/>
</dbReference>
<gene>
    <name evidence="3" type="ORF">MsAm2_11040</name>
</gene>